<dbReference type="Gene3D" id="3.40.50.300">
    <property type="entry name" value="P-loop containing nucleotide triphosphate hydrolases"/>
    <property type="match status" value="1"/>
</dbReference>
<dbReference type="KEGG" id="rca:Rcas_3207"/>
<dbReference type="PROSITE" id="PS50294">
    <property type="entry name" value="WD_REPEATS_REGION"/>
    <property type="match status" value="2"/>
</dbReference>
<keyword evidence="2" id="KW-0677">Repeat</keyword>
<dbReference type="SUPFAM" id="SSF50998">
    <property type="entry name" value="Quinoprotein alcohol dehydrogenase-like"/>
    <property type="match status" value="1"/>
</dbReference>
<name>A7NNW7_ROSCS</name>
<dbReference type="SUPFAM" id="SSF52540">
    <property type="entry name" value="P-loop containing nucleoside triphosphate hydrolases"/>
    <property type="match status" value="1"/>
</dbReference>
<dbReference type="eggNOG" id="COG2319">
    <property type="taxonomic scope" value="Bacteria"/>
</dbReference>
<dbReference type="PANTHER" id="PTHR19848:SF8">
    <property type="entry name" value="F-BOX AND WD REPEAT DOMAIN CONTAINING 7"/>
    <property type="match status" value="1"/>
</dbReference>
<dbReference type="STRING" id="383372.Rcas_3207"/>
<evidence type="ECO:0000259" key="5">
    <source>
        <dbReference type="Pfam" id="PF20703"/>
    </source>
</evidence>
<dbReference type="InterPro" id="IPR019775">
    <property type="entry name" value="WD40_repeat_CS"/>
</dbReference>
<feature type="repeat" description="WD" evidence="3">
    <location>
        <begin position="1031"/>
        <end position="1065"/>
    </location>
</feature>
<keyword evidence="4" id="KW-0175">Coiled coil</keyword>
<dbReference type="OrthoDB" id="141273at2"/>
<feature type="repeat" description="WD" evidence="3">
    <location>
        <begin position="1076"/>
        <end position="1110"/>
    </location>
</feature>
<feature type="repeat" description="WD" evidence="3">
    <location>
        <begin position="986"/>
        <end position="1027"/>
    </location>
</feature>
<keyword evidence="1 3" id="KW-0853">WD repeat</keyword>
<dbReference type="PROSITE" id="PS50082">
    <property type="entry name" value="WD_REPEATS_2"/>
    <property type="match status" value="5"/>
</dbReference>
<dbReference type="Pfam" id="PF20703">
    <property type="entry name" value="nSTAND1"/>
    <property type="match status" value="1"/>
</dbReference>
<evidence type="ECO:0000313" key="6">
    <source>
        <dbReference type="EMBL" id="ABU59261.1"/>
    </source>
</evidence>
<dbReference type="eggNOG" id="COG1672">
    <property type="taxonomic scope" value="Bacteria"/>
</dbReference>
<evidence type="ECO:0000256" key="4">
    <source>
        <dbReference type="SAM" id="Coils"/>
    </source>
</evidence>
<organism evidence="6 7">
    <name type="scientific">Roseiflexus castenholzii (strain DSM 13941 / HLO8)</name>
    <dbReference type="NCBI Taxonomy" id="383372"/>
    <lineage>
        <taxon>Bacteria</taxon>
        <taxon>Bacillati</taxon>
        <taxon>Chloroflexota</taxon>
        <taxon>Chloroflexia</taxon>
        <taxon>Chloroflexales</taxon>
        <taxon>Roseiflexineae</taxon>
        <taxon>Roseiflexaceae</taxon>
        <taxon>Roseiflexus</taxon>
    </lineage>
</organism>
<dbReference type="InterPro" id="IPR001680">
    <property type="entry name" value="WD40_rpt"/>
</dbReference>
<dbReference type="PANTHER" id="PTHR19848">
    <property type="entry name" value="WD40 REPEAT PROTEIN"/>
    <property type="match status" value="1"/>
</dbReference>
<evidence type="ECO:0000256" key="1">
    <source>
        <dbReference type="ARBA" id="ARBA00022574"/>
    </source>
</evidence>
<dbReference type="InterPro" id="IPR049052">
    <property type="entry name" value="nSTAND1"/>
</dbReference>
<evidence type="ECO:0000256" key="2">
    <source>
        <dbReference type="ARBA" id="ARBA00022737"/>
    </source>
</evidence>
<feature type="repeat" description="WD" evidence="3">
    <location>
        <begin position="900"/>
        <end position="941"/>
    </location>
</feature>
<proteinExistence type="predicted"/>
<gene>
    <name evidence="6" type="ordered locus">Rcas_3207</name>
</gene>
<dbReference type="InterPro" id="IPR027417">
    <property type="entry name" value="P-loop_NTPase"/>
</dbReference>
<dbReference type="CDD" id="cd00200">
    <property type="entry name" value="WD40"/>
    <property type="match status" value="1"/>
</dbReference>
<dbReference type="InterPro" id="IPR015943">
    <property type="entry name" value="WD40/YVTN_repeat-like_dom_sf"/>
</dbReference>
<dbReference type="EMBL" id="CP000804">
    <property type="protein sequence ID" value="ABU59261.1"/>
    <property type="molecule type" value="Genomic_DNA"/>
</dbReference>
<feature type="repeat" description="WD" evidence="3">
    <location>
        <begin position="942"/>
        <end position="976"/>
    </location>
</feature>
<dbReference type="HOGENOM" id="CLU_002352_0_2_0"/>
<dbReference type="PROSITE" id="PS00678">
    <property type="entry name" value="WD_REPEATS_1"/>
    <property type="match status" value="3"/>
</dbReference>
<dbReference type="InterPro" id="IPR011047">
    <property type="entry name" value="Quinoprotein_ADH-like_sf"/>
</dbReference>
<dbReference type="RefSeq" id="WP_012121685.1">
    <property type="nucleotide sequence ID" value="NC_009767.1"/>
</dbReference>
<feature type="domain" description="Novel STAND NTPase 1" evidence="5">
    <location>
        <begin position="111"/>
        <end position="503"/>
    </location>
</feature>
<evidence type="ECO:0000313" key="7">
    <source>
        <dbReference type="Proteomes" id="UP000000263"/>
    </source>
</evidence>
<sequence length="1157" mass="125079">MTDHSPSAGMPDHEMLAYPSFAALRAAHTNLLRRQRDEGLTPSVLGQAVELIARGSAAGVLLEDEDERNAAQGLLDYWATILIRKGYESPNATLEEFDPSLAPELDDDHCPYVGLDPFREEDAARFFGRRRLVEFLINRLHDQRMLALLGPSGAGKSSVVRAGLIPALKQNALPGSGNWRYPPVITPGEQPLLHLACVLRRLNSQPDDLARDEELAEQLRDPQQVVAACDGPEPVVLVVDQLEELFTLTDDESERHAFVEAMVALVEHPSTRHIVLTTMRSDFESFIALEPSLQRWMERARVQLLPLSASEMREAIERPAELAGLKFEPGVVDALLHDTLGEPAALPLLQFSLLKLWDARDRNRVTWEAYQRIGGGRQALARSADALYNNLIPEDQVTARRILMRLVRPGEGLEITSNRIRRDQLYRAGEARDRVDRVLERLIAARLVRLTPGDTPGSAQIEVAHEALVRNWPTLVNWLEDERAAIATRRRLEAKAAEWVRLGSGAAGLLDEVQLAEAERWLNSAEAAYLGYDEALLDLVTASRAAIDQARRTEEEQRRRELEQAQALAEARRIQAEQNEKLAIEQGKRAEAEARSAQRLRLVVMTMTFALIGALILGIMLFVQQSQLRATASELATQVGISNLALVTAQVAVENARVAANRARIAAATSQAAESLALLRGTQAALAATQESYARRTAESLVPALERQARQSRAGQLAALAQAEREDRPVLSLLLAIEAVQVTLQKGEAPVPIADAVLRGSLARIGGVGLWIGSPVVAAATSDNGSVAALLTADGTLQVWNLTNLSRSPRIASAPGSPTLLALSRDGARLATAGADPTSLRLWDLAGTTLTARELAGPGGTNTAMALSRDGRRLAIGDNQGATFVYDLTNLSASPQRLSGLGGRSGIRSLTFSPDGRLLATGNDDSQARLYNLASGSGTYTRERTRGALTSITFSSDGRWLAYGSAGGQVRLWRLSGMQFDSVYVLLGLTAQVTEVRIASGNALVIAGSADGTTCLWDLEARNDNRARVVLRGQSAQITGLALNGDASRLATASADGQVALWDLNVADPGVKPVILRGHDGAVTGVAIPVNTSLMLTTGVDGMARVWNLNAPLSTPESLPQAGADLINIACRTAGRTLSESEWNTYFEGMPYRPSCR</sequence>
<dbReference type="Pfam" id="PF00400">
    <property type="entry name" value="WD40"/>
    <property type="match status" value="5"/>
</dbReference>
<dbReference type="AlphaFoldDB" id="A7NNW7"/>
<evidence type="ECO:0000256" key="3">
    <source>
        <dbReference type="PROSITE-ProRule" id="PRU00221"/>
    </source>
</evidence>
<dbReference type="SMART" id="SM00320">
    <property type="entry name" value="WD40"/>
    <property type="match status" value="8"/>
</dbReference>
<reference evidence="6 7" key="1">
    <citation type="submission" date="2007-08" db="EMBL/GenBank/DDBJ databases">
        <title>Complete sequence of Roseiflexus castenholzii DSM 13941.</title>
        <authorList>
            <consortium name="US DOE Joint Genome Institute"/>
            <person name="Copeland A."/>
            <person name="Lucas S."/>
            <person name="Lapidus A."/>
            <person name="Barry K."/>
            <person name="Glavina del Rio T."/>
            <person name="Dalin E."/>
            <person name="Tice H."/>
            <person name="Pitluck S."/>
            <person name="Thompson L.S."/>
            <person name="Brettin T."/>
            <person name="Bruce D."/>
            <person name="Detter J.C."/>
            <person name="Han C."/>
            <person name="Tapia R."/>
            <person name="Schmutz J."/>
            <person name="Larimer F."/>
            <person name="Land M."/>
            <person name="Hauser L."/>
            <person name="Kyrpides N."/>
            <person name="Mikhailova N."/>
            <person name="Bryant D.A."/>
            <person name="Hanada S."/>
            <person name="Tsukatani Y."/>
            <person name="Richardson P."/>
        </authorList>
    </citation>
    <scope>NUCLEOTIDE SEQUENCE [LARGE SCALE GENOMIC DNA]</scope>
    <source>
        <strain evidence="7">DSM 13941 / HLO8</strain>
    </source>
</reference>
<keyword evidence="7" id="KW-1185">Reference proteome</keyword>
<protein>
    <submittedName>
        <fullName evidence="6">WD-40 repeat protein</fullName>
    </submittedName>
</protein>
<accession>A7NNW7</accession>
<feature type="coiled-coil region" evidence="4">
    <location>
        <begin position="551"/>
        <end position="579"/>
    </location>
</feature>
<dbReference type="Gene3D" id="2.130.10.10">
    <property type="entry name" value="YVTN repeat-like/Quinoprotein amine dehydrogenase"/>
    <property type="match status" value="2"/>
</dbReference>
<dbReference type="Proteomes" id="UP000000263">
    <property type="component" value="Chromosome"/>
</dbReference>